<proteinExistence type="predicted"/>
<dbReference type="Proteomes" id="UP000221168">
    <property type="component" value="Unassembled WGS sequence"/>
</dbReference>
<dbReference type="SUPFAM" id="SSF89796">
    <property type="entry name" value="CoA-transferase family III (CaiB/BaiF)"/>
    <property type="match status" value="1"/>
</dbReference>
<dbReference type="EMBL" id="PDVP01000003">
    <property type="protein sequence ID" value="PHP67775.1"/>
    <property type="molecule type" value="Genomic_DNA"/>
</dbReference>
<sequence>MSQSNLPMNGVTVIDFGQIYNGPYATFLMAMAGARVIKIEPKGGENMRRRGAVGGAMVPFAMLNSNKEFVTLNLKSEAGRGLAETMIKRADVVLENFAPGVMDRLGLGPDRLLRLNPRLIYAAGSGFGWSGPYRDYPAMDLTVQAMSGIMSITGYPDRPPVKAGPAVADFFGGVHLYGAVATALFDRERTGKGRFVEVSMFDSVYASLSSALGLYFGSGGAATQRTGNRHSGMAEAPYNVYRAADGYLALICVSETHWKSLLKAMEREDLDDDPRLGSLKARVDNIEFVDETIGAWTQQFTRAELDERLKRFRVPCAQVRDLGEVVHDPHLHARGMLREVDHPALGELVLPASPMRYDGQAIDTLHPSKDLGADNRTVYGDWLGLGPEELADLEKKGAI</sequence>
<dbReference type="PANTHER" id="PTHR48207">
    <property type="entry name" value="SUCCINATE--HYDROXYMETHYLGLUTARATE COA-TRANSFERASE"/>
    <property type="match status" value="1"/>
</dbReference>
<protein>
    <submittedName>
        <fullName evidence="2">CoA transferase</fullName>
    </submittedName>
</protein>
<dbReference type="InterPro" id="IPR003673">
    <property type="entry name" value="CoA-Trfase_fam_III"/>
</dbReference>
<dbReference type="Pfam" id="PF02515">
    <property type="entry name" value="CoA_transf_3"/>
    <property type="match status" value="1"/>
</dbReference>
<keyword evidence="1 2" id="KW-0808">Transferase</keyword>
<dbReference type="Gene3D" id="3.30.1540.10">
    <property type="entry name" value="formyl-coa transferase, domain 3"/>
    <property type="match status" value="1"/>
</dbReference>
<dbReference type="InterPro" id="IPR023606">
    <property type="entry name" value="CoA-Trfase_III_dom_1_sf"/>
</dbReference>
<dbReference type="RefSeq" id="WP_099305942.1">
    <property type="nucleotide sequence ID" value="NZ_PDVP01000003.1"/>
</dbReference>
<dbReference type="AlphaFoldDB" id="A0A2G1QQL2"/>
<comment type="caution">
    <text evidence="2">The sequence shown here is derived from an EMBL/GenBank/DDBJ whole genome shotgun (WGS) entry which is preliminary data.</text>
</comment>
<dbReference type="Gene3D" id="3.40.50.10540">
    <property type="entry name" value="Crotonobetainyl-coa:carnitine coa-transferase, domain 1"/>
    <property type="match status" value="1"/>
</dbReference>
<dbReference type="OrthoDB" id="9806585at2"/>
<accession>A0A2G1QQL2</accession>
<evidence type="ECO:0000313" key="3">
    <source>
        <dbReference type="Proteomes" id="UP000221168"/>
    </source>
</evidence>
<gene>
    <name evidence="2" type="ORF">CSC94_08815</name>
</gene>
<dbReference type="InterPro" id="IPR050483">
    <property type="entry name" value="CoA-transferase_III_domain"/>
</dbReference>
<evidence type="ECO:0000256" key="1">
    <source>
        <dbReference type="ARBA" id="ARBA00022679"/>
    </source>
</evidence>
<dbReference type="InterPro" id="IPR044855">
    <property type="entry name" value="CoA-Trfase_III_dom3_sf"/>
</dbReference>
<keyword evidence="3" id="KW-1185">Reference proteome</keyword>
<organism evidence="2 3">
    <name type="scientific">Zhengella mangrovi</name>
    <dbReference type="NCBI Taxonomy" id="1982044"/>
    <lineage>
        <taxon>Bacteria</taxon>
        <taxon>Pseudomonadati</taxon>
        <taxon>Pseudomonadota</taxon>
        <taxon>Alphaproteobacteria</taxon>
        <taxon>Hyphomicrobiales</taxon>
        <taxon>Notoacmeibacteraceae</taxon>
        <taxon>Zhengella</taxon>
    </lineage>
</organism>
<evidence type="ECO:0000313" key="2">
    <source>
        <dbReference type="EMBL" id="PHP67775.1"/>
    </source>
</evidence>
<name>A0A2G1QQL2_9HYPH</name>
<dbReference type="GO" id="GO:0008410">
    <property type="term" value="F:CoA-transferase activity"/>
    <property type="evidence" value="ECO:0007669"/>
    <property type="project" value="TreeGrafter"/>
</dbReference>
<reference evidence="2 3" key="1">
    <citation type="submission" date="2017-10" db="EMBL/GenBank/DDBJ databases">
        <title>Sedimentibacterium mangrovi gen. nov., sp. nov., a novel member of family Phyllobacteriacea isolated from mangrove sediment.</title>
        <authorList>
            <person name="Liao H."/>
            <person name="Tian Y."/>
        </authorList>
    </citation>
    <scope>NUCLEOTIDE SEQUENCE [LARGE SCALE GENOMIC DNA]</scope>
    <source>
        <strain evidence="2 3">X9-2-2</strain>
    </source>
</reference>
<dbReference type="PANTHER" id="PTHR48207:SF3">
    <property type="entry name" value="SUCCINATE--HYDROXYMETHYLGLUTARATE COA-TRANSFERASE"/>
    <property type="match status" value="1"/>
</dbReference>